<comment type="function">
    <text evidence="5">Catalyzes the Claisen rearrangement of chorismate to prephenate.</text>
</comment>
<dbReference type="InterPro" id="IPR002701">
    <property type="entry name" value="CM_II_prokaryot"/>
</dbReference>
<evidence type="ECO:0000256" key="1">
    <source>
        <dbReference type="ARBA" id="ARBA00004817"/>
    </source>
</evidence>
<dbReference type="PROSITE" id="PS51168">
    <property type="entry name" value="CHORISMATE_MUT_2"/>
    <property type="match status" value="1"/>
</dbReference>
<evidence type="ECO:0000313" key="8">
    <source>
        <dbReference type="EMBL" id="KJZ49903.1"/>
    </source>
</evidence>
<dbReference type="UniPathway" id="UPA00120">
    <property type="reaction ID" value="UER00203"/>
</dbReference>
<evidence type="ECO:0000256" key="3">
    <source>
        <dbReference type="ARBA" id="ARBA00022729"/>
    </source>
</evidence>
<feature type="signal peptide" evidence="6">
    <location>
        <begin position="1"/>
        <end position="25"/>
    </location>
</feature>
<proteinExistence type="predicted"/>
<dbReference type="EMBL" id="LACC01000005">
    <property type="protein sequence ID" value="KJZ49903.1"/>
    <property type="molecule type" value="Genomic_DNA"/>
</dbReference>
<dbReference type="InterPro" id="IPR036263">
    <property type="entry name" value="Chorismate_II_sf"/>
</dbReference>
<evidence type="ECO:0000256" key="4">
    <source>
        <dbReference type="ARBA" id="ARBA00023235"/>
    </source>
</evidence>
<reference evidence="8 9" key="1">
    <citation type="submission" date="2015-03" db="EMBL/GenBank/DDBJ databases">
        <title>Comparative genomics of Pseudomonas insights into diversity of traits involved in vanlence and defense.</title>
        <authorList>
            <person name="Qin Y."/>
        </authorList>
    </citation>
    <scope>NUCLEOTIDE SEQUENCE [LARGE SCALE GENOMIC DNA]</scope>
    <source>
        <strain evidence="8 9">C8</strain>
    </source>
</reference>
<evidence type="ECO:0000256" key="6">
    <source>
        <dbReference type="SAM" id="SignalP"/>
    </source>
</evidence>
<dbReference type="GO" id="GO:0004106">
    <property type="term" value="F:chorismate mutase activity"/>
    <property type="evidence" value="ECO:0007669"/>
    <property type="project" value="UniProtKB-EC"/>
</dbReference>
<dbReference type="SMART" id="SM00830">
    <property type="entry name" value="CM_2"/>
    <property type="match status" value="1"/>
</dbReference>
<evidence type="ECO:0000256" key="2">
    <source>
        <dbReference type="ARBA" id="ARBA00012404"/>
    </source>
</evidence>
<dbReference type="InterPro" id="IPR051331">
    <property type="entry name" value="Chorismate_mutase-related"/>
</dbReference>
<comment type="caution">
    <text evidence="8">The sequence shown here is derived from an EMBL/GenBank/DDBJ whole genome shotgun (WGS) entry which is preliminary data.</text>
</comment>
<evidence type="ECO:0000259" key="7">
    <source>
        <dbReference type="PROSITE" id="PS51168"/>
    </source>
</evidence>
<dbReference type="RefSeq" id="WP_046037950.1">
    <property type="nucleotide sequence ID" value="NZ_LACC01000005.1"/>
</dbReference>
<dbReference type="EC" id="5.4.99.5" evidence="2 5"/>
<dbReference type="OrthoDB" id="1262744at2"/>
<feature type="domain" description="Chorismate mutase" evidence="7">
    <location>
        <begin position="12"/>
        <end position="109"/>
    </location>
</feature>
<name>A0A0F4TZM9_PSEFL</name>
<protein>
    <recommendedName>
        <fullName evidence="2 5">Chorismate mutase</fullName>
        <ecNumber evidence="2 5">5.4.99.5</ecNumber>
    </recommendedName>
</protein>
<dbReference type="PANTHER" id="PTHR38041">
    <property type="entry name" value="CHORISMATE MUTASE"/>
    <property type="match status" value="1"/>
</dbReference>
<dbReference type="PANTHER" id="PTHR38041:SF2">
    <property type="entry name" value="SECRETED CHORISMATE MUTASE"/>
    <property type="match status" value="1"/>
</dbReference>
<feature type="chain" id="PRO_5002479632" description="Chorismate mutase" evidence="6">
    <location>
        <begin position="26"/>
        <end position="190"/>
    </location>
</feature>
<dbReference type="InterPro" id="IPR008240">
    <property type="entry name" value="Chorismate_mutase_periplasmic"/>
</dbReference>
<evidence type="ECO:0000256" key="5">
    <source>
        <dbReference type="PIRNR" id="PIRNR026640"/>
    </source>
</evidence>
<dbReference type="AlphaFoldDB" id="A0A0F4TZM9"/>
<keyword evidence="3 6" id="KW-0732">Signal</keyword>
<dbReference type="SUPFAM" id="SSF48600">
    <property type="entry name" value="Chorismate mutase II"/>
    <property type="match status" value="1"/>
</dbReference>
<dbReference type="NCBIfam" id="TIGR01806">
    <property type="entry name" value="CM_mono2"/>
    <property type="match status" value="1"/>
</dbReference>
<dbReference type="Proteomes" id="UP000033588">
    <property type="component" value="Unassembled WGS sequence"/>
</dbReference>
<accession>A0A0F4TZM9</accession>
<comment type="catalytic activity">
    <reaction evidence="5">
        <text>chorismate = prephenate</text>
        <dbReference type="Rhea" id="RHEA:13897"/>
        <dbReference type="ChEBI" id="CHEBI:29748"/>
        <dbReference type="ChEBI" id="CHEBI:29934"/>
        <dbReference type="EC" id="5.4.99.5"/>
    </reaction>
</comment>
<dbReference type="InterPro" id="IPR036979">
    <property type="entry name" value="CM_dom_sf"/>
</dbReference>
<dbReference type="GO" id="GO:0009697">
    <property type="term" value="P:salicylic acid biosynthetic process"/>
    <property type="evidence" value="ECO:0007669"/>
    <property type="project" value="TreeGrafter"/>
</dbReference>
<dbReference type="PATRIC" id="fig|294.132.peg.5184"/>
<dbReference type="Pfam" id="PF01817">
    <property type="entry name" value="CM_2"/>
    <property type="match status" value="1"/>
</dbReference>
<gene>
    <name evidence="8" type="ORF">VC35_04200</name>
</gene>
<comment type="pathway">
    <text evidence="1 5">Metabolic intermediate biosynthesis; prephenate biosynthesis; prephenate from chorismate: step 1/1.</text>
</comment>
<dbReference type="NCBIfam" id="NF006741">
    <property type="entry name" value="PRK09269.1"/>
    <property type="match status" value="1"/>
</dbReference>
<evidence type="ECO:0000313" key="9">
    <source>
        <dbReference type="Proteomes" id="UP000033588"/>
    </source>
</evidence>
<dbReference type="GO" id="GO:0046417">
    <property type="term" value="P:chorismate metabolic process"/>
    <property type="evidence" value="ECO:0007669"/>
    <property type="project" value="InterPro"/>
</dbReference>
<dbReference type="PIRSF" id="PIRSF026640">
    <property type="entry name" value="Peripl_chor_mut"/>
    <property type="match status" value="1"/>
</dbReference>
<organism evidence="8 9">
    <name type="scientific">Pseudomonas fluorescens</name>
    <dbReference type="NCBI Taxonomy" id="294"/>
    <lineage>
        <taxon>Bacteria</taxon>
        <taxon>Pseudomonadati</taxon>
        <taxon>Pseudomonadota</taxon>
        <taxon>Gammaproteobacteria</taxon>
        <taxon>Pseudomonadales</taxon>
        <taxon>Pseudomonadaceae</taxon>
        <taxon>Pseudomonas</taxon>
    </lineage>
</organism>
<keyword evidence="4 5" id="KW-0413">Isomerase</keyword>
<dbReference type="Gene3D" id="1.20.59.10">
    <property type="entry name" value="Chorismate mutase"/>
    <property type="match status" value="1"/>
</dbReference>
<sequence>MPRSPRLPHWLACTLLGLFAGGVQADTSPPAPDALQPLLATMNERLYISELVALTKWDSGKPVQDNAREAQVIANARKQAAQHQIDPDDVADLIAAQIEASKLVQYGRIAQWQAAHKAPDTPRPDLNKDIRPKLDTLQNQLLTQYAAFLPYRNDPNCPQWLATERSALIKDYLHGQAMIRATGELCIAGR</sequence>